<evidence type="ECO:0000313" key="3">
    <source>
        <dbReference type="Proteomes" id="UP000604046"/>
    </source>
</evidence>
<name>A0A812VBG6_9DINO</name>
<comment type="caution">
    <text evidence="2">The sequence shown here is derived from an EMBL/GenBank/DDBJ whole genome shotgun (WGS) entry which is preliminary data.</text>
</comment>
<evidence type="ECO:0000256" key="1">
    <source>
        <dbReference type="SAM" id="MobiDB-lite"/>
    </source>
</evidence>
<sequence>MAHDRELERANSAPASKTEAPERSPKPKKRCRQQGPRESKSAEAKPKRRCQAPPGDQSTGSPPPEEIPKLAQELLGPRHRSIPSRLKKLVVEVLRELLTFLETTGVHAASEFGEDEEEPDASAPDNDPEDVLPLCDDECPDLLCEDGLEKETKLQPDCKGPGRSGVRGVTLYRVGAYARYRASVGLKGIIALTQYCSSLDTIIDFHMSLVQMRHRFMKECEAGKPFGQALDLATEQLHREREGADAPKMRLSFLCPRVTGGRKSSLDEMKLVGQAYQEALAMGREEKLTRCSMCVQERAERKQERREAKHAAKHAAKVQALRTALQTELGRRAQQACGVKTLPQGIVLASLPGVRQPNTCLCAQLQLQDGSLCQGPLRASLVLAKRDVQELSAIREAKGDDAVLEEASRRDADVMTSFFMIGRLA</sequence>
<gene>
    <name evidence="2" type="primary">hyou1</name>
    <name evidence="2" type="ORF">SNAT2548_LOCUS35178</name>
</gene>
<organism evidence="2 3">
    <name type="scientific">Symbiodinium natans</name>
    <dbReference type="NCBI Taxonomy" id="878477"/>
    <lineage>
        <taxon>Eukaryota</taxon>
        <taxon>Sar</taxon>
        <taxon>Alveolata</taxon>
        <taxon>Dinophyceae</taxon>
        <taxon>Suessiales</taxon>
        <taxon>Symbiodiniaceae</taxon>
        <taxon>Symbiodinium</taxon>
    </lineage>
</organism>
<protein>
    <submittedName>
        <fullName evidence="2">Hyou1 protein</fullName>
    </submittedName>
</protein>
<feature type="region of interest" description="Disordered" evidence="1">
    <location>
        <begin position="108"/>
        <end position="127"/>
    </location>
</feature>
<dbReference type="OrthoDB" id="10250354at2759"/>
<reference evidence="2" key="1">
    <citation type="submission" date="2021-02" db="EMBL/GenBank/DDBJ databases">
        <authorList>
            <person name="Dougan E. K."/>
            <person name="Rhodes N."/>
            <person name="Thang M."/>
            <person name="Chan C."/>
        </authorList>
    </citation>
    <scope>NUCLEOTIDE SEQUENCE</scope>
</reference>
<dbReference type="EMBL" id="CAJNDS010002850">
    <property type="protein sequence ID" value="CAE7618956.1"/>
    <property type="molecule type" value="Genomic_DNA"/>
</dbReference>
<dbReference type="Proteomes" id="UP000604046">
    <property type="component" value="Unassembled WGS sequence"/>
</dbReference>
<accession>A0A812VBG6</accession>
<feature type="compositionally biased region" description="Basic and acidic residues" evidence="1">
    <location>
        <begin position="35"/>
        <end position="45"/>
    </location>
</feature>
<feature type="compositionally biased region" description="Acidic residues" evidence="1">
    <location>
        <begin position="112"/>
        <end position="127"/>
    </location>
</feature>
<dbReference type="AlphaFoldDB" id="A0A812VBG6"/>
<evidence type="ECO:0000313" key="2">
    <source>
        <dbReference type="EMBL" id="CAE7618956.1"/>
    </source>
</evidence>
<proteinExistence type="predicted"/>
<keyword evidence="3" id="KW-1185">Reference proteome</keyword>
<feature type="region of interest" description="Disordered" evidence="1">
    <location>
        <begin position="1"/>
        <end position="69"/>
    </location>
</feature>